<gene>
    <name evidence="1" type="ORF">DFR27_2042</name>
</gene>
<reference evidence="1 2" key="1">
    <citation type="submission" date="2018-10" db="EMBL/GenBank/DDBJ databases">
        <title>Genomic Encyclopedia of Type Strains, Phase IV (KMG-IV): sequencing the most valuable type-strain genomes for metagenomic binning, comparative biology and taxonomic classification.</title>
        <authorList>
            <person name="Goeker M."/>
        </authorList>
    </citation>
    <scope>NUCLEOTIDE SEQUENCE [LARGE SCALE GENOMIC DNA]</scope>
    <source>
        <strain evidence="1 2">DSM 25080</strain>
    </source>
</reference>
<dbReference type="Proteomes" id="UP000267187">
    <property type="component" value="Unassembled WGS sequence"/>
</dbReference>
<keyword evidence="2" id="KW-1185">Reference proteome</keyword>
<sequence length="226" mass="25551">MNPSYNPDKPDPNVTGIFSRQAINEEPAQRIRCVSPEFTGIKMIYQCDEDTRYYALPILCWSMLEDGRVTGLVAWQDSVCPCDQVTLAYGGRWVGYQDCHSNALQLEAPESKRVELLAMAQQPTKTHQRLFPEIIGTHALILADNDGGYDLRPIVGWRLIDGAVIGLFHANYEQRSKPLAEQQTFSANQPEARFLYYFHYAIAKRVHAKEPGAMASMKDIVMRLIG</sequence>
<dbReference type="EMBL" id="REFJ01000005">
    <property type="protein sequence ID" value="RMA78711.1"/>
    <property type="molecule type" value="Genomic_DNA"/>
</dbReference>
<evidence type="ECO:0000313" key="1">
    <source>
        <dbReference type="EMBL" id="RMA78711.1"/>
    </source>
</evidence>
<organism evidence="1 2">
    <name type="scientific">Umboniibacter marinipuniceus</name>
    <dbReference type="NCBI Taxonomy" id="569599"/>
    <lineage>
        <taxon>Bacteria</taxon>
        <taxon>Pseudomonadati</taxon>
        <taxon>Pseudomonadota</taxon>
        <taxon>Gammaproteobacteria</taxon>
        <taxon>Cellvibrionales</taxon>
        <taxon>Cellvibrionaceae</taxon>
        <taxon>Umboniibacter</taxon>
    </lineage>
</organism>
<evidence type="ECO:0000313" key="2">
    <source>
        <dbReference type="Proteomes" id="UP000267187"/>
    </source>
</evidence>
<dbReference type="OrthoDB" id="6380783at2"/>
<dbReference type="RefSeq" id="WP_121877362.1">
    <property type="nucleotide sequence ID" value="NZ_REFJ01000005.1"/>
</dbReference>
<comment type="caution">
    <text evidence="1">The sequence shown here is derived from an EMBL/GenBank/DDBJ whole genome shotgun (WGS) entry which is preliminary data.</text>
</comment>
<dbReference type="AlphaFoldDB" id="A0A3M0A0Q9"/>
<protein>
    <submittedName>
        <fullName evidence="1">Uncharacterized protein</fullName>
    </submittedName>
</protein>
<proteinExistence type="predicted"/>
<accession>A0A3M0A0Q9</accession>
<name>A0A3M0A0Q9_9GAMM</name>